<reference evidence="3" key="1">
    <citation type="submission" date="2020-05" db="EMBL/GenBank/DDBJ databases">
        <title>WGS assembly of Panicum virgatum.</title>
        <authorList>
            <person name="Lovell J.T."/>
            <person name="Jenkins J."/>
            <person name="Shu S."/>
            <person name="Juenger T.E."/>
            <person name="Schmutz J."/>
        </authorList>
    </citation>
    <scope>NUCLEOTIDE SEQUENCE</scope>
    <source>
        <strain evidence="3">AP13</strain>
    </source>
</reference>
<gene>
    <name evidence="3" type="ORF">PVAP13_8NG257300</name>
</gene>
<proteinExistence type="predicted"/>
<dbReference type="AlphaFoldDB" id="A0A8T0P7Z3"/>
<organism evidence="3 4">
    <name type="scientific">Panicum virgatum</name>
    <name type="common">Blackwell switchgrass</name>
    <dbReference type="NCBI Taxonomy" id="38727"/>
    <lineage>
        <taxon>Eukaryota</taxon>
        <taxon>Viridiplantae</taxon>
        <taxon>Streptophyta</taxon>
        <taxon>Embryophyta</taxon>
        <taxon>Tracheophyta</taxon>
        <taxon>Spermatophyta</taxon>
        <taxon>Magnoliopsida</taxon>
        <taxon>Liliopsida</taxon>
        <taxon>Poales</taxon>
        <taxon>Poaceae</taxon>
        <taxon>PACMAD clade</taxon>
        <taxon>Panicoideae</taxon>
        <taxon>Panicodae</taxon>
        <taxon>Paniceae</taxon>
        <taxon>Panicinae</taxon>
        <taxon>Panicum</taxon>
        <taxon>Panicum sect. Hiantes</taxon>
    </lineage>
</organism>
<comment type="caution">
    <text evidence="3">The sequence shown here is derived from an EMBL/GenBank/DDBJ whole genome shotgun (WGS) entry which is preliminary data.</text>
</comment>
<evidence type="ECO:0000256" key="2">
    <source>
        <dbReference type="SAM" id="MobiDB-lite"/>
    </source>
</evidence>
<evidence type="ECO:0000313" key="3">
    <source>
        <dbReference type="EMBL" id="KAG2557903.1"/>
    </source>
</evidence>
<keyword evidence="4" id="KW-1185">Reference proteome</keyword>
<dbReference type="EMBL" id="CM029052">
    <property type="protein sequence ID" value="KAG2557903.1"/>
    <property type="molecule type" value="Genomic_DNA"/>
</dbReference>
<sequence>MKGRIVIDPPKSPPTASFRSAVGLGRIRVPCRVALALSPTPPPPPTCRAAIVRVAASHCAAVARVTACHRCIQLRCSRPSRGLALSPFTICASAVVKPAPPPMSPAAPEGMPGLEYNQVISKLCHRLEMKPEKRSAGKNIVGGVKKVSSLAAKKQRPLQFKEGRRGQSSSSSDDEVLENKLKQSLFIMDLRLEEIKEHVDSMERKLKNLRNNVLKVAEDIGGLLESLFDEPII</sequence>
<name>A0A8T0P7Z3_PANVG</name>
<protein>
    <submittedName>
        <fullName evidence="3">Uncharacterized protein</fullName>
    </submittedName>
</protein>
<keyword evidence="1" id="KW-0175">Coiled coil</keyword>
<feature type="coiled-coil region" evidence="1">
    <location>
        <begin position="192"/>
        <end position="219"/>
    </location>
</feature>
<accession>A0A8T0P7Z3</accession>
<feature type="region of interest" description="Disordered" evidence="2">
    <location>
        <begin position="152"/>
        <end position="176"/>
    </location>
</feature>
<evidence type="ECO:0000256" key="1">
    <source>
        <dbReference type="SAM" id="Coils"/>
    </source>
</evidence>
<dbReference type="Proteomes" id="UP000823388">
    <property type="component" value="Chromosome 8N"/>
</dbReference>
<evidence type="ECO:0000313" key="4">
    <source>
        <dbReference type="Proteomes" id="UP000823388"/>
    </source>
</evidence>